<dbReference type="GO" id="GO:0042593">
    <property type="term" value="P:glucose homeostasis"/>
    <property type="evidence" value="ECO:0007669"/>
    <property type="project" value="TreeGrafter"/>
</dbReference>
<reference evidence="3 4" key="1">
    <citation type="journal article" date="2018" name="Nat. Ecol. Evol.">
        <title>Shark genomes provide insights into elasmobranch evolution and the origin of vertebrates.</title>
        <authorList>
            <person name="Hara Y"/>
            <person name="Yamaguchi K"/>
            <person name="Onimaru K"/>
            <person name="Kadota M"/>
            <person name="Koyanagi M"/>
            <person name="Keeley SD"/>
            <person name="Tatsumi K"/>
            <person name="Tanaka K"/>
            <person name="Motone F"/>
            <person name="Kageyama Y"/>
            <person name="Nozu R"/>
            <person name="Adachi N"/>
            <person name="Nishimura O"/>
            <person name="Nakagawa R"/>
            <person name="Tanegashima C"/>
            <person name="Kiyatake I"/>
            <person name="Matsumoto R"/>
            <person name="Murakumo K"/>
            <person name="Nishida K"/>
            <person name="Terakita A"/>
            <person name="Kuratani S"/>
            <person name="Sato K"/>
            <person name="Hyodo S Kuraku.S."/>
        </authorList>
    </citation>
    <scope>NUCLEOTIDE SEQUENCE [LARGE SCALE GENOMIC DNA]</scope>
</reference>
<dbReference type="PROSITE" id="PS50033">
    <property type="entry name" value="UBX"/>
    <property type="match status" value="1"/>
</dbReference>
<proteinExistence type="predicted"/>
<evidence type="ECO:0000256" key="1">
    <source>
        <dbReference type="SAM" id="MobiDB-lite"/>
    </source>
</evidence>
<feature type="non-terminal residue" evidence="3">
    <location>
        <position position="1"/>
    </location>
</feature>
<gene>
    <name evidence="3" type="ORF">scyTo_0005818</name>
</gene>
<sequence length="605" mass="67472">VLEEVCRKQKLNPEEYDLKFQRTVLDLSQQWRFANVPNNAKLEMVAAVRQHAGAESKVRIALQLEDGPRLQHLFQPGLTLWDLLDHFPETKVSEQQLLEAIPVCVYMRDEITGESALKTTTLKSLGLTGGSAIIRYVLKRSSVDGQNEPMDLAAISDKQPVNKSAPKTMLIEVVDGSPSETDSVCSLKDSSPNGLSTVINPSRTVEVFAEKKVPPMDLTQEQSKDIIDPFQKKDESKSLVEQVGSESTEKPSGGPAQPTVSEPRPRTECPDVLDRDSSSTKQTESPVLIHFPAGGQKLGQSETDQKQFTPGEPSKETTRSSTPAGPPHPKKLKTVLQQSPLKSPVNIQPPKLESSEASIIKEYLKPVDREALIYHLDGKSRAQGIQEPSVFEELPDEFFQVTIDDVRKRFAQLKSERRRFEEAPLMTKSMRESQMKEKTERYPKVVLRVQFPDRYVLQGFFRPLETVETLIEFVKMHLLDPEISFYLFKTPPKVLLDDPTATLFEANLFPAALVHFGSEVRMDCYLCEEFLMCPTSVSQADLTVTSCIHRLATPSTSSLASVAAPARGGEEAEVRKQPVTNSASPRSVQADPSKVPKWFKVPGKH</sequence>
<feature type="region of interest" description="Disordered" evidence="1">
    <location>
        <begin position="176"/>
        <end position="198"/>
    </location>
</feature>
<name>A0A401PD25_SCYTO</name>
<dbReference type="PANTHER" id="PTHR46467">
    <property type="entry name" value="TETHER CONTAINING UBX DOMAIN FOR GLUT4"/>
    <property type="match status" value="1"/>
</dbReference>
<accession>A0A401PD25</accession>
<dbReference type="Pfam" id="PF00789">
    <property type="entry name" value="UBX"/>
    <property type="match status" value="1"/>
</dbReference>
<feature type="compositionally biased region" description="Polar residues" evidence="1">
    <location>
        <begin position="298"/>
        <end position="308"/>
    </location>
</feature>
<evidence type="ECO:0000313" key="3">
    <source>
        <dbReference type="EMBL" id="GCB71008.1"/>
    </source>
</evidence>
<evidence type="ECO:0000259" key="2">
    <source>
        <dbReference type="PROSITE" id="PS50033"/>
    </source>
</evidence>
<dbReference type="Proteomes" id="UP000288216">
    <property type="component" value="Unassembled WGS sequence"/>
</dbReference>
<dbReference type="GO" id="GO:0006886">
    <property type="term" value="P:intracellular protein transport"/>
    <property type="evidence" value="ECO:0007669"/>
    <property type="project" value="TreeGrafter"/>
</dbReference>
<dbReference type="GO" id="GO:0012506">
    <property type="term" value="C:vesicle membrane"/>
    <property type="evidence" value="ECO:0007669"/>
    <property type="project" value="TreeGrafter"/>
</dbReference>
<dbReference type="EMBL" id="BFAA01001872">
    <property type="protein sequence ID" value="GCB71008.1"/>
    <property type="molecule type" value="Genomic_DNA"/>
</dbReference>
<protein>
    <recommendedName>
        <fullName evidence="2">UBX domain-containing protein</fullName>
    </recommendedName>
</protein>
<organism evidence="3 4">
    <name type="scientific">Scyliorhinus torazame</name>
    <name type="common">Cloudy catshark</name>
    <name type="synonym">Catulus torazame</name>
    <dbReference type="NCBI Taxonomy" id="75743"/>
    <lineage>
        <taxon>Eukaryota</taxon>
        <taxon>Metazoa</taxon>
        <taxon>Chordata</taxon>
        <taxon>Craniata</taxon>
        <taxon>Vertebrata</taxon>
        <taxon>Chondrichthyes</taxon>
        <taxon>Elasmobranchii</taxon>
        <taxon>Galeomorphii</taxon>
        <taxon>Galeoidea</taxon>
        <taxon>Carcharhiniformes</taxon>
        <taxon>Scyliorhinidae</taxon>
        <taxon>Scyliorhinus</taxon>
    </lineage>
</organism>
<dbReference type="OrthoDB" id="440781at2759"/>
<feature type="compositionally biased region" description="Polar residues" evidence="1">
    <location>
        <begin position="178"/>
        <end position="198"/>
    </location>
</feature>
<comment type="caution">
    <text evidence="3">The sequence shown here is derived from an EMBL/GenBank/DDBJ whole genome shotgun (WGS) entry which is preliminary data.</text>
</comment>
<evidence type="ECO:0000313" key="4">
    <source>
        <dbReference type="Proteomes" id="UP000288216"/>
    </source>
</evidence>
<dbReference type="CDD" id="cd17075">
    <property type="entry name" value="UBX1_UBXN9"/>
    <property type="match status" value="1"/>
</dbReference>
<dbReference type="STRING" id="75743.A0A401PD25"/>
<keyword evidence="4" id="KW-1185">Reference proteome</keyword>
<dbReference type="GO" id="GO:0005737">
    <property type="term" value="C:cytoplasm"/>
    <property type="evidence" value="ECO:0007669"/>
    <property type="project" value="TreeGrafter"/>
</dbReference>
<feature type="region of interest" description="Disordered" evidence="1">
    <location>
        <begin position="560"/>
        <end position="595"/>
    </location>
</feature>
<dbReference type="InterPro" id="IPR001012">
    <property type="entry name" value="UBX_dom"/>
</dbReference>
<dbReference type="Gene3D" id="3.10.20.90">
    <property type="entry name" value="Phosphatidylinositol 3-kinase Catalytic Subunit, Chain A, domain 1"/>
    <property type="match status" value="2"/>
</dbReference>
<dbReference type="InterPro" id="IPR021569">
    <property type="entry name" value="TUG-UBL1"/>
</dbReference>
<dbReference type="PANTHER" id="PTHR46467:SF1">
    <property type="entry name" value="TETHER CONTAINING UBX DOMAIN FOR GLUT4"/>
    <property type="match status" value="1"/>
</dbReference>
<dbReference type="OMA" id="ICPNSRR"/>
<feature type="compositionally biased region" description="Basic and acidic residues" evidence="1">
    <location>
        <begin position="222"/>
        <end position="238"/>
    </location>
</feature>
<dbReference type="Pfam" id="PF11470">
    <property type="entry name" value="TUG-UBL1"/>
    <property type="match status" value="1"/>
</dbReference>
<feature type="domain" description="UBX" evidence="2">
    <location>
        <begin position="440"/>
        <end position="516"/>
    </location>
</feature>
<feature type="region of interest" description="Disordered" evidence="1">
    <location>
        <begin position="216"/>
        <end position="332"/>
    </location>
</feature>
<dbReference type="AlphaFoldDB" id="A0A401PD25"/>
<dbReference type="InterPro" id="IPR059238">
    <property type="entry name" value="UBX1_UBXN9"/>
</dbReference>
<feature type="compositionally biased region" description="Basic and acidic residues" evidence="1">
    <location>
        <begin position="263"/>
        <end position="278"/>
    </location>
</feature>
<dbReference type="GO" id="GO:0005634">
    <property type="term" value="C:nucleus"/>
    <property type="evidence" value="ECO:0007669"/>
    <property type="project" value="TreeGrafter"/>
</dbReference>
<dbReference type="CDD" id="cd16105">
    <property type="entry name" value="Ubl_ASPSCR1_like"/>
    <property type="match status" value="1"/>
</dbReference>
<dbReference type="SUPFAM" id="SSF54236">
    <property type="entry name" value="Ubiquitin-like"/>
    <property type="match status" value="2"/>
</dbReference>
<dbReference type="InterPro" id="IPR029071">
    <property type="entry name" value="Ubiquitin-like_domsf"/>
</dbReference>
<dbReference type="CDD" id="cd16118">
    <property type="entry name" value="UBX2_UBXN9"/>
    <property type="match status" value="1"/>
</dbReference>
<feature type="compositionally biased region" description="Polar residues" evidence="1">
    <location>
        <begin position="578"/>
        <end position="587"/>
    </location>
</feature>